<sequence length="92" mass="10234">MKLLLSLMLLLVAAIATVSAEDEAQAEAKAAAASQSSSASGVFFGNRYRPLSKYCQQFEKSAKSSYPICEIQYFMSPTYKRCRFTCKLSRLM</sequence>
<keyword evidence="3" id="KW-1185">Reference proteome</keyword>
<reference evidence="2 3" key="1">
    <citation type="journal article" date="2007" name="Nature">
        <title>Evolution of genes and genomes on the Drosophila phylogeny.</title>
        <authorList>
            <consortium name="Drosophila 12 Genomes Consortium"/>
            <person name="Clark A.G."/>
            <person name="Eisen M.B."/>
            <person name="Smith D.R."/>
            <person name="Bergman C.M."/>
            <person name="Oliver B."/>
            <person name="Markow T.A."/>
            <person name="Kaufman T.C."/>
            <person name="Kellis M."/>
            <person name="Gelbart W."/>
            <person name="Iyer V.N."/>
            <person name="Pollard D.A."/>
            <person name="Sackton T.B."/>
            <person name="Larracuente A.M."/>
            <person name="Singh N.D."/>
            <person name="Abad J.P."/>
            <person name="Abt D.N."/>
            <person name="Adryan B."/>
            <person name="Aguade M."/>
            <person name="Akashi H."/>
            <person name="Anderson W.W."/>
            <person name="Aquadro C.F."/>
            <person name="Ardell D.H."/>
            <person name="Arguello R."/>
            <person name="Artieri C.G."/>
            <person name="Barbash D.A."/>
            <person name="Barker D."/>
            <person name="Barsanti P."/>
            <person name="Batterham P."/>
            <person name="Batzoglou S."/>
            <person name="Begun D."/>
            <person name="Bhutkar A."/>
            <person name="Blanco E."/>
            <person name="Bosak S.A."/>
            <person name="Bradley R.K."/>
            <person name="Brand A.D."/>
            <person name="Brent M.R."/>
            <person name="Brooks A.N."/>
            <person name="Brown R.H."/>
            <person name="Butlin R.K."/>
            <person name="Caggese C."/>
            <person name="Calvi B.R."/>
            <person name="Bernardo de Carvalho A."/>
            <person name="Caspi A."/>
            <person name="Castrezana S."/>
            <person name="Celniker S.E."/>
            <person name="Chang J.L."/>
            <person name="Chapple C."/>
            <person name="Chatterji S."/>
            <person name="Chinwalla A."/>
            <person name="Civetta A."/>
            <person name="Clifton S.W."/>
            <person name="Comeron J.M."/>
            <person name="Costello J.C."/>
            <person name="Coyne J.A."/>
            <person name="Daub J."/>
            <person name="David R.G."/>
            <person name="Delcher A.L."/>
            <person name="Delehaunty K."/>
            <person name="Do C.B."/>
            <person name="Ebling H."/>
            <person name="Edwards K."/>
            <person name="Eickbush T."/>
            <person name="Evans J.D."/>
            <person name="Filipski A."/>
            <person name="Findeiss S."/>
            <person name="Freyhult E."/>
            <person name="Fulton L."/>
            <person name="Fulton R."/>
            <person name="Garcia A.C."/>
            <person name="Gardiner A."/>
            <person name="Garfield D.A."/>
            <person name="Garvin B.E."/>
            <person name="Gibson G."/>
            <person name="Gilbert D."/>
            <person name="Gnerre S."/>
            <person name="Godfrey J."/>
            <person name="Good R."/>
            <person name="Gotea V."/>
            <person name="Gravely B."/>
            <person name="Greenberg A.J."/>
            <person name="Griffiths-Jones S."/>
            <person name="Gross S."/>
            <person name="Guigo R."/>
            <person name="Gustafson E.A."/>
            <person name="Haerty W."/>
            <person name="Hahn M.W."/>
            <person name="Halligan D.L."/>
            <person name="Halpern A.L."/>
            <person name="Halter G.M."/>
            <person name="Han M.V."/>
            <person name="Heger A."/>
            <person name="Hillier L."/>
            <person name="Hinrichs A.S."/>
            <person name="Holmes I."/>
            <person name="Hoskins R.A."/>
            <person name="Hubisz M.J."/>
            <person name="Hultmark D."/>
            <person name="Huntley M.A."/>
            <person name="Jaffe D.B."/>
            <person name="Jagadeeshan S."/>
            <person name="Jeck W.R."/>
            <person name="Johnson J."/>
            <person name="Jones C.D."/>
            <person name="Jordan W.C."/>
            <person name="Karpen G.H."/>
            <person name="Kataoka E."/>
            <person name="Keightley P.D."/>
            <person name="Kheradpour P."/>
            <person name="Kirkness E.F."/>
            <person name="Koerich L.B."/>
            <person name="Kristiansen K."/>
            <person name="Kudrna D."/>
            <person name="Kulathinal R.J."/>
            <person name="Kumar S."/>
            <person name="Kwok R."/>
            <person name="Lander E."/>
            <person name="Langley C.H."/>
            <person name="Lapoint R."/>
            <person name="Lazzaro B.P."/>
            <person name="Lee S.J."/>
            <person name="Levesque L."/>
            <person name="Li R."/>
            <person name="Lin C.F."/>
            <person name="Lin M.F."/>
            <person name="Lindblad-Toh K."/>
            <person name="Llopart A."/>
            <person name="Long M."/>
            <person name="Low L."/>
            <person name="Lozovsky E."/>
            <person name="Lu J."/>
            <person name="Luo M."/>
            <person name="Machado C.A."/>
            <person name="Makalowski W."/>
            <person name="Marzo M."/>
            <person name="Matsuda M."/>
            <person name="Matzkin L."/>
            <person name="McAllister B."/>
            <person name="McBride C.S."/>
            <person name="McKernan B."/>
            <person name="McKernan K."/>
            <person name="Mendez-Lago M."/>
            <person name="Minx P."/>
            <person name="Mollenhauer M.U."/>
            <person name="Montooth K."/>
            <person name="Mount S.M."/>
            <person name="Mu X."/>
            <person name="Myers E."/>
            <person name="Negre B."/>
            <person name="Newfeld S."/>
            <person name="Nielsen R."/>
            <person name="Noor M.A."/>
            <person name="O'Grady P."/>
            <person name="Pachter L."/>
            <person name="Papaceit M."/>
            <person name="Parisi M.J."/>
            <person name="Parisi M."/>
            <person name="Parts L."/>
            <person name="Pedersen J.S."/>
            <person name="Pesole G."/>
            <person name="Phillippy A.M."/>
            <person name="Ponting C.P."/>
            <person name="Pop M."/>
            <person name="Porcelli D."/>
            <person name="Powell J.R."/>
            <person name="Prohaska S."/>
            <person name="Pruitt K."/>
            <person name="Puig M."/>
            <person name="Quesneville H."/>
            <person name="Ram K.R."/>
            <person name="Rand D."/>
            <person name="Rasmussen M.D."/>
            <person name="Reed L.K."/>
            <person name="Reenan R."/>
            <person name="Reily A."/>
            <person name="Remington K.A."/>
            <person name="Rieger T.T."/>
            <person name="Ritchie M.G."/>
            <person name="Robin C."/>
            <person name="Rogers Y.H."/>
            <person name="Rohde C."/>
            <person name="Rozas J."/>
            <person name="Rubenfield M.J."/>
            <person name="Ruiz A."/>
            <person name="Russo S."/>
            <person name="Salzberg S.L."/>
            <person name="Sanchez-Gracia A."/>
            <person name="Saranga D.J."/>
            <person name="Sato H."/>
            <person name="Schaeffer S.W."/>
            <person name="Schatz M.C."/>
            <person name="Schlenke T."/>
            <person name="Schwartz R."/>
            <person name="Segarra C."/>
            <person name="Singh R.S."/>
            <person name="Sirot L."/>
            <person name="Sirota M."/>
            <person name="Sisneros N.B."/>
            <person name="Smith C.D."/>
            <person name="Smith T.F."/>
            <person name="Spieth J."/>
            <person name="Stage D.E."/>
            <person name="Stark A."/>
            <person name="Stephan W."/>
            <person name="Strausberg R.L."/>
            <person name="Strempel S."/>
            <person name="Sturgill D."/>
            <person name="Sutton G."/>
            <person name="Sutton G.G."/>
            <person name="Tao W."/>
            <person name="Teichmann S."/>
            <person name="Tobari Y.N."/>
            <person name="Tomimura Y."/>
            <person name="Tsolas J.M."/>
            <person name="Valente V.L."/>
            <person name="Venter E."/>
            <person name="Venter J.C."/>
            <person name="Vicario S."/>
            <person name="Vieira F.G."/>
            <person name="Vilella A.J."/>
            <person name="Villasante A."/>
            <person name="Walenz B."/>
            <person name="Wang J."/>
            <person name="Wasserman M."/>
            <person name="Watts T."/>
            <person name="Wilson D."/>
            <person name="Wilson R.K."/>
            <person name="Wing R.A."/>
            <person name="Wolfner M.F."/>
            <person name="Wong A."/>
            <person name="Wong G.K."/>
            <person name="Wu C.I."/>
            <person name="Wu G."/>
            <person name="Yamamoto D."/>
            <person name="Yang H.P."/>
            <person name="Yang S.P."/>
            <person name="Yorke J.A."/>
            <person name="Yoshida K."/>
            <person name="Zdobnov E."/>
            <person name="Zhang P."/>
            <person name="Zhang Y."/>
            <person name="Zimin A.V."/>
            <person name="Baldwin J."/>
            <person name="Abdouelleil A."/>
            <person name="Abdulkadir J."/>
            <person name="Abebe A."/>
            <person name="Abera B."/>
            <person name="Abreu J."/>
            <person name="Acer S.C."/>
            <person name="Aftuck L."/>
            <person name="Alexander A."/>
            <person name="An P."/>
            <person name="Anderson E."/>
            <person name="Anderson S."/>
            <person name="Arachi H."/>
            <person name="Azer M."/>
            <person name="Bachantsang P."/>
            <person name="Barry A."/>
            <person name="Bayul T."/>
            <person name="Berlin A."/>
            <person name="Bessette D."/>
            <person name="Bloom T."/>
            <person name="Blye J."/>
            <person name="Boguslavskiy L."/>
            <person name="Bonnet C."/>
            <person name="Boukhgalter B."/>
            <person name="Bourzgui I."/>
            <person name="Brown A."/>
            <person name="Cahill P."/>
            <person name="Channer S."/>
            <person name="Cheshatsang Y."/>
            <person name="Chuda L."/>
            <person name="Citroen M."/>
            <person name="Collymore A."/>
            <person name="Cooke P."/>
            <person name="Costello M."/>
            <person name="D'Aco K."/>
            <person name="Daza R."/>
            <person name="De Haan G."/>
            <person name="DeGray S."/>
            <person name="DeMaso C."/>
            <person name="Dhargay N."/>
            <person name="Dooley K."/>
            <person name="Dooley E."/>
            <person name="Doricent M."/>
            <person name="Dorje P."/>
            <person name="Dorjee K."/>
            <person name="Dupes A."/>
            <person name="Elong R."/>
            <person name="Falk J."/>
            <person name="Farina A."/>
            <person name="Faro S."/>
            <person name="Ferguson D."/>
            <person name="Fisher S."/>
            <person name="Foley C.D."/>
            <person name="Franke A."/>
            <person name="Friedrich D."/>
            <person name="Gadbois L."/>
            <person name="Gearin G."/>
            <person name="Gearin C.R."/>
            <person name="Giannoukos G."/>
            <person name="Goode T."/>
            <person name="Graham J."/>
            <person name="Grandbois E."/>
            <person name="Grewal S."/>
            <person name="Gyaltsen K."/>
            <person name="Hafez N."/>
            <person name="Hagos B."/>
            <person name="Hall J."/>
            <person name="Henson C."/>
            <person name="Hollinger A."/>
            <person name="Honan T."/>
            <person name="Huard M.D."/>
            <person name="Hughes L."/>
            <person name="Hurhula B."/>
            <person name="Husby M.E."/>
            <person name="Kamat A."/>
            <person name="Kanga B."/>
            <person name="Kashin S."/>
            <person name="Khazanovich D."/>
            <person name="Kisner P."/>
            <person name="Lance K."/>
            <person name="Lara M."/>
            <person name="Lee W."/>
            <person name="Lennon N."/>
            <person name="Letendre F."/>
            <person name="LeVine R."/>
            <person name="Lipovsky A."/>
            <person name="Liu X."/>
            <person name="Liu J."/>
            <person name="Liu S."/>
            <person name="Lokyitsang T."/>
            <person name="Lokyitsang Y."/>
            <person name="Lubonja R."/>
            <person name="Lui A."/>
            <person name="MacDonald P."/>
            <person name="Magnisalis V."/>
            <person name="Maru K."/>
            <person name="Matthews C."/>
            <person name="McCusker W."/>
            <person name="McDonough S."/>
            <person name="Mehta T."/>
            <person name="Meldrim J."/>
            <person name="Meneus L."/>
            <person name="Mihai O."/>
            <person name="Mihalev A."/>
            <person name="Mihova T."/>
            <person name="Mittelman R."/>
            <person name="Mlenga V."/>
            <person name="Montmayeur A."/>
            <person name="Mulrain L."/>
            <person name="Navidi A."/>
            <person name="Naylor J."/>
            <person name="Negash T."/>
            <person name="Nguyen T."/>
            <person name="Nguyen N."/>
            <person name="Nicol R."/>
            <person name="Norbu C."/>
            <person name="Norbu N."/>
            <person name="Novod N."/>
            <person name="O'Neill B."/>
            <person name="Osman S."/>
            <person name="Markiewicz E."/>
            <person name="Oyono O.L."/>
            <person name="Patti C."/>
            <person name="Phunkhang P."/>
            <person name="Pierre F."/>
            <person name="Priest M."/>
            <person name="Raghuraman S."/>
            <person name="Rege F."/>
            <person name="Reyes R."/>
            <person name="Rise C."/>
            <person name="Rogov P."/>
            <person name="Ross K."/>
            <person name="Ryan E."/>
            <person name="Settipalli S."/>
            <person name="Shea T."/>
            <person name="Sherpa N."/>
            <person name="Shi L."/>
            <person name="Shih D."/>
            <person name="Sparrow T."/>
            <person name="Spaulding J."/>
            <person name="Stalker J."/>
            <person name="Stange-Thomann N."/>
            <person name="Stavropoulos S."/>
            <person name="Stone C."/>
            <person name="Strader C."/>
            <person name="Tesfaye S."/>
            <person name="Thomson T."/>
            <person name="Thoulutsang Y."/>
            <person name="Thoulutsang D."/>
            <person name="Topham K."/>
            <person name="Topping I."/>
            <person name="Tsamla T."/>
            <person name="Vassiliev H."/>
            <person name="Vo A."/>
            <person name="Wangchuk T."/>
            <person name="Wangdi T."/>
            <person name="Weiand M."/>
            <person name="Wilkinson J."/>
            <person name="Wilson A."/>
            <person name="Yadav S."/>
            <person name="Young G."/>
            <person name="Yu Q."/>
            <person name="Zembek L."/>
            <person name="Zhong D."/>
            <person name="Zimmer A."/>
            <person name="Zwirko Z."/>
            <person name="Jaffe D.B."/>
            <person name="Alvarez P."/>
            <person name="Brockman W."/>
            <person name="Butler J."/>
            <person name="Chin C."/>
            <person name="Gnerre S."/>
            <person name="Grabherr M."/>
            <person name="Kleber M."/>
            <person name="Mauceli E."/>
            <person name="MacCallum I."/>
        </authorList>
    </citation>
    <scope>NUCLEOTIDE SEQUENCE [LARGE SCALE GENOMIC DNA]</scope>
    <source>
        <strain evidence="3">Tucson 14030-0811.24</strain>
    </source>
</reference>
<evidence type="ECO:0008006" key="4">
    <source>
        <dbReference type="Google" id="ProtNLM"/>
    </source>
</evidence>
<organism evidence="2 3">
    <name type="scientific">Drosophila willistoni</name>
    <name type="common">Fruit fly</name>
    <dbReference type="NCBI Taxonomy" id="7260"/>
    <lineage>
        <taxon>Eukaryota</taxon>
        <taxon>Metazoa</taxon>
        <taxon>Ecdysozoa</taxon>
        <taxon>Arthropoda</taxon>
        <taxon>Hexapoda</taxon>
        <taxon>Insecta</taxon>
        <taxon>Pterygota</taxon>
        <taxon>Neoptera</taxon>
        <taxon>Endopterygota</taxon>
        <taxon>Diptera</taxon>
        <taxon>Brachycera</taxon>
        <taxon>Muscomorpha</taxon>
        <taxon>Ephydroidea</taxon>
        <taxon>Drosophilidae</taxon>
        <taxon>Drosophila</taxon>
        <taxon>Sophophora</taxon>
    </lineage>
</organism>
<keyword evidence="1" id="KW-0732">Signal</keyword>
<dbReference type="InParanoid" id="A0A0Q9X0D9"/>
<dbReference type="KEGG" id="dwi:26528942"/>
<dbReference type="AlphaFoldDB" id="A0A0Q9X0D9"/>
<feature type="signal peptide" evidence="1">
    <location>
        <begin position="1"/>
        <end position="20"/>
    </location>
</feature>
<name>A0A0Q9X0D9_DROWI</name>
<proteinExistence type="predicted"/>
<gene>
    <name evidence="2" type="primary">Dwil\GK26940</name>
    <name evidence="2" type="ORF">Dwil_GK26940</name>
</gene>
<dbReference type="Proteomes" id="UP000007798">
    <property type="component" value="Unassembled WGS sequence"/>
</dbReference>
<evidence type="ECO:0000313" key="2">
    <source>
        <dbReference type="EMBL" id="KRF98194.1"/>
    </source>
</evidence>
<evidence type="ECO:0000256" key="1">
    <source>
        <dbReference type="SAM" id="SignalP"/>
    </source>
</evidence>
<accession>A0A0Q9X0D9</accession>
<dbReference type="EMBL" id="CH963851">
    <property type="protein sequence ID" value="KRF98194.1"/>
    <property type="molecule type" value="Genomic_DNA"/>
</dbReference>
<protein>
    <recommendedName>
        <fullName evidence="4">BPTI/Kunitz inhibitor domain-containing protein</fullName>
    </recommendedName>
</protein>
<evidence type="ECO:0000313" key="3">
    <source>
        <dbReference type="Proteomes" id="UP000007798"/>
    </source>
</evidence>
<feature type="chain" id="PRO_5006387349" description="BPTI/Kunitz inhibitor domain-containing protein" evidence="1">
    <location>
        <begin position="21"/>
        <end position="92"/>
    </location>
</feature>